<gene>
    <name evidence="1" type="ORF">ISP06_10760</name>
</gene>
<name>A0A843AM18_METFO</name>
<evidence type="ECO:0000313" key="2">
    <source>
        <dbReference type="Proteomes" id="UP000606900"/>
    </source>
</evidence>
<dbReference type="EMBL" id="JADIIL010000038">
    <property type="protein sequence ID" value="MBF4475929.1"/>
    <property type="molecule type" value="Genomic_DNA"/>
</dbReference>
<comment type="caution">
    <text evidence="1">The sequence shown here is derived from an EMBL/GenBank/DDBJ whole genome shotgun (WGS) entry which is preliminary data.</text>
</comment>
<dbReference type="RefSeq" id="WP_276700002.1">
    <property type="nucleotide sequence ID" value="NZ_JADIIL010000038.1"/>
</dbReference>
<dbReference type="Proteomes" id="UP000606900">
    <property type="component" value="Unassembled WGS sequence"/>
</dbReference>
<reference evidence="1" key="1">
    <citation type="submission" date="2020-10" db="EMBL/GenBank/DDBJ databases">
        <title>Dehalococcoides mccartyi of a TCE/Cr reducing biochatode.</title>
        <authorList>
            <person name="Matturro B."/>
        </authorList>
    </citation>
    <scope>NUCLEOTIDE SEQUENCE</scope>
    <source>
        <strain evidence="1">Bin2</strain>
    </source>
</reference>
<accession>A0A843AM18</accession>
<proteinExistence type="predicted"/>
<sequence>MKISPAYPDTEYSQLNFENEADWQRAIDMLENRIKGRFLDPIKKIEKGEYSGFAVLALDCLLIETLQQFRKGVYETPYGENRDYFTDFLTETSFNQYFDLKSARKFYVHIRNGILHQAETKYGTTIRITSSLPLVSENGSDLIINRKKFHQELCNIFNAYLSELREGNDPDLRMNFKNKMDYICRIRR</sequence>
<protein>
    <recommendedName>
        <fullName evidence="3">Apea-like HEPN domain-containing protein</fullName>
    </recommendedName>
</protein>
<evidence type="ECO:0000313" key="1">
    <source>
        <dbReference type="EMBL" id="MBF4475929.1"/>
    </source>
</evidence>
<organism evidence="1 2">
    <name type="scientific">Methanobacterium formicicum</name>
    <dbReference type="NCBI Taxonomy" id="2162"/>
    <lineage>
        <taxon>Archaea</taxon>
        <taxon>Methanobacteriati</taxon>
        <taxon>Methanobacteriota</taxon>
        <taxon>Methanomada group</taxon>
        <taxon>Methanobacteria</taxon>
        <taxon>Methanobacteriales</taxon>
        <taxon>Methanobacteriaceae</taxon>
        <taxon>Methanobacterium</taxon>
    </lineage>
</organism>
<evidence type="ECO:0008006" key="3">
    <source>
        <dbReference type="Google" id="ProtNLM"/>
    </source>
</evidence>
<dbReference type="AlphaFoldDB" id="A0A843AM18"/>